<dbReference type="EMBL" id="JBBNAE010000001">
    <property type="protein sequence ID" value="KAK9155801.1"/>
    <property type="molecule type" value="Genomic_DNA"/>
</dbReference>
<sequence length="399" mass="44292">MGEENEIACVTGAGGYQASWLVKLLLLRGYKVHGTVRDLSNEKNAHLKTLENAAENLQLFKADLLDFDGLLKAIDGCSSVFHVACHVPSTTLQNPEVEMIRPALEGTCNVLKARSIAKVKRVVMVSSIPHWPKDQVMDEKCWSEKEFCKTCEIEGFSWINWYSYAKTEAEFQAFEYAKAHGLDLVSVCLSLIIGPLLQPKMNTGTLLLLNFTRDGVEAAENNDWMAMDVRDVAEALLLVYKKPEALGRILEQGVICKFSSEKLQKLGWRYRALETSIVDSIEDFYEKEVEDGLGEERREKREEQKEKKKKGDDFVFGGPETKSSLGKGRTRGRGQTGPAGPVQTSLGNLPTGLVAVCVRQLNADPGTSKSKGKEVCIRVPTRRVVSGHFHAEETLPDVG</sequence>
<dbReference type="FunFam" id="3.40.50.720:FF:000085">
    <property type="entry name" value="Dihydroflavonol reductase"/>
    <property type="match status" value="1"/>
</dbReference>
<feature type="compositionally biased region" description="Basic and acidic residues" evidence="2">
    <location>
        <begin position="294"/>
        <end position="313"/>
    </location>
</feature>
<dbReference type="Pfam" id="PF01370">
    <property type="entry name" value="Epimerase"/>
    <property type="match status" value="1"/>
</dbReference>
<keyword evidence="1" id="KW-0560">Oxidoreductase</keyword>
<dbReference type="CDD" id="cd08958">
    <property type="entry name" value="FR_SDR_e"/>
    <property type="match status" value="1"/>
</dbReference>
<feature type="region of interest" description="Disordered" evidence="2">
    <location>
        <begin position="292"/>
        <end position="346"/>
    </location>
</feature>
<evidence type="ECO:0000259" key="3">
    <source>
        <dbReference type="Pfam" id="PF01370"/>
    </source>
</evidence>
<dbReference type="PANTHER" id="PTHR10366">
    <property type="entry name" value="NAD DEPENDENT EPIMERASE/DEHYDRATASE"/>
    <property type="match status" value="1"/>
</dbReference>
<dbReference type="AlphaFoldDB" id="A0AAP0PWY7"/>
<gene>
    <name evidence="4" type="ORF">Sjap_003281</name>
</gene>
<name>A0AAP0PWY7_9MAGN</name>
<keyword evidence="5" id="KW-1185">Reference proteome</keyword>
<evidence type="ECO:0000313" key="5">
    <source>
        <dbReference type="Proteomes" id="UP001417504"/>
    </source>
</evidence>
<evidence type="ECO:0000313" key="4">
    <source>
        <dbReference type="EMBL" id="KAK9155801.1"/>
    </source>
</evidence>
<dbReference type="SUPFAM" id="SSF51735">
    <property type="entry name" value="NAD(P)-binding Rossmann-fold domains"/>
    <property type="match status" value="1"/>
</dbReference>
<accession>A0AAP0PWY7</accession>
<reference evidence="4 5" key="1">
    <citation type="submission" date="2024-01" db="EMBL/GenBank/DDBJ databases">
        <title>Genome assemblies of Stephania.</title>
        <authorList>
            <person name="Yang L."/>
        </authorList>
    </citation>
    <scope>NUCLEOTIDE SEQUENCE [LARGE SCALE GENOMIC DNA]</scope>
    <source>
        <strain evidence="4">QJT</strain>
        <tissue evidence="4">Leaf</tissue>
    </source>
</reference>
<organism evidence="4 5">
    <name type="scientific">Stephania japonica</name>
    <dbReference type="NCBI Taxonomy" id="461633"/>
    <lineage>
        <taxon>Eukaryota</taxon>
        <taxon>Viridiplantae</taxon>
        <taxon>Streptophyta</taxon>
        <taxon>Embryophyta</taxon>
        <taxon>Tracheophyta</taxon>
        <taxon>Spermatophyta</taxon>
        <taxon>Magnoliopsida</taxon>
        <taxon>Ranunculales</taxon>
        <taxon>Menispermaceae</taxon>
        <taxon>Menispermoideae</taxon>
        <taxon>Cissampelideae</taxon>
        <taxon>Stephania</taxon>
    </lineage>
</organism>
<proteinExistence type="predicted"/>
<comment type="caution">
    <text evidence="4">The sequence shown here is derived from an EMBL/GenBank/DDBJ whole genome shotgun (WGS) entry which is preliminary data.</text>
</comment>
<evidence type="ECO:0000256" key="2">
    <source>
        <dbReference type="SAM" id="MobiDB-lite"/>
    </source>
</evidence>
<dbReference type="Gene3D" id="3.40.50.720">
    <property type="entry name" value="NAD(P)-binding Rossmann-like Domain"/>
    <property type="match status" value="1"/>
</dbReference>
<dbReference type="InterPro" id="IPR036291">
    <property type="entry name" value="NAD(P)-bd_dom_sf"/>
</dbReference>
<dbReference type="InterPro" id="IPR050425">
    <property type="entry name" value="NAD(P)_dehydrat-like"/>
</dbReference>
<dbReference type="GO" id="GO:0016616">
    <property type="term" value="F:oxidoreductase activity, acting on the CH-OH group of donors, NAD or NADP as acceptor"/>
    <property type="evidence" value="ECO:0007669"/>
    <property type="project" value="TreeGrafter"/>
</dbReference>
<dbReference type="InterPro" id="IPR001509">
    <property type="entry name" value="Epimerase_deHydtase"/>
</dbReference>
<protein>
    <recommendedName>
        <fullName evidence="3">NAD-dependent epimerase/dehydratase domain-containing protein</fullName>
    </recommendedName>
</protein>
<evidence type="ECO:0000256" key="1">
    <source>
        <dbReference type="ARBA" id="ARBA00023002"/>
    </source>
</evidence>
<dbReference type="Proteomes" id="UP001417504">
    <property type="component" value="Unassembled WGS sequence"/>
</dbReference>
<dbReference type="PANTHER" id="PTHR10366:SF819">
    <property type="entry name" value="REDUCTASE, PUTATIVE-RELATED"/>
    <property type="match status" value="1"/>
</dbReference>
<feature type="domain" description="NAD-dependent epimerase/dehydratase" evidence="3">
    <location>
        <begin position="9"/>
        <end position="245"/>
    </location>
</feature>